<dbReference type="InterPro" id="IPR036709">
    <property type="entry name" value="Autotransporte_beta_dom_sf"/>
</dbReference>
<reference evidence="3 4" key="1">
    <citation type="submission" date="2016-08" db="EMBL/GenBank/DDBJ databases">
        <title>Draft genome of the agarase producing Sphingomonas sp. MCT13.</title>
        <authorList>
            <person name="D'Andrea M.M."/>
            <person name="Rossolini G.M."/>
            <person name="Thaller M.C."/>
        </authorList>
    </citation>
    <scope>NUCLEOTIDE SEQUENCE [LARGE SCALE GENOMIC DNA]</scope>
    <source>
        <strain evidence="3 4">MCT13</strain>
    </source>
</reference>
<accession>A0A1E3LTQ3</accession>
<dbReference type="SUPFAM" id="SSF103515">
    <property type="entry name" value="Autotransporter"/>
    <property type="match status" value="1"/>
</dbReference>
<dbReference type="Pfam" id="PF12951">
    <property type="entry name" value="PATR"/>
    <property type="match status" value="2"/>
</dbReference>
<keyword evidence="4" id="KW-1185">Reference proteome</keyword>
<dbReference type="NCBIfam" id="TIGR02601">
    <property type="entry name" value="autotrns_rpt"/>
    <property type="match status" value="2"/>
</dbReference>
<dbReference type="Proteomes" id="UP000094487">
    <property type="component" value="Unassembled WGS sequence"/>
</dbReference>
<protein>
    <recommendedName>
        <fullName evidence="2">Autotransporter domain-containing protein</fullName>
    </recommendedName>
</protein>
<dbReference type="SMART" id="SM00710">
    <property type="entry name" value="PbH1"/>
    <property type="match status" value="11"/>
</dbReference>
<sequence length="1897" mass="185122">MDVVRSAGSRASGGSAGHRRALSGLLLAGSALGWSLLPSAAAAQSIRQSAPDGSPITIESGDIVVDDGTAIYAETTGRIAIDSRSIVTTAPGGYGINARGGTGTVSIDSGSVTTTGPGQVYGISAITSGGAIAINSGTVNVAGRGADDSRGIHANSGGGDITIDAGTTVGHTRAIFTTTLFAGPELGFVAGNTRITSQSATATGGNAIIAQGYSVNLTSGRAEATANPGYSAATIYVSAGRGGAAIRAGETIGNGYGVHGLQVLSTGALTIGSGSIVTDGAFSNGILAAGASAITIDSGSIRTAGQNSHGIQVDGYTAYTADPIRITSDAITTAGNGANGIYVSTFDGTSGVTGDITVDSGRVETSGALAHGIVVGGSPNPTYQYRPVSPTAGTGALTIVSDTIVATGAGARGIIVDHAGAIALTSGSIVTQGSGIYMWAGSTVDITSGSVSTQEGPGIVVYGAAGNVRIDAGSTEVGAAGDVGIFVETGAGDIAITADRTVTNGIRPASGYTADGITALSTGGGDISIDSGLVSVKGEAAFGIYASTAGTARIVSDEVATTGIQGTGIWAAGSAGLTIDSGSILTSGDAALGIRARSANGDIAITSDSIRTAGAGATGIFVPTRVGNGPVMGGNITIDSGTIATSGAGAYGIVVGSVANPAYGMRPAQGGTGALSIVSDSIIATGPDSWGIAVDHSGPIRIVSGSITTGADGGGAGIYAWAGGTVDITSGSITTPNGPGIVVYGGAGNVNIDAGTTSVGTGGDVGVWARTTTGDINIRAGTTTTTLPGLLAGQFTGDGVTGISASGGRVAIDAGITSVIGTSAWGVTALTTGAASIVSGKVTTAGSDGIGIYGRGDTGGVAIASGDVTTSGARAHGIQALATTGNVQVTSTGTIATAGNGAAGIVARSTTGAIDVAVNRIDVSGDGANAIDLASSAGGAITLDIGGVVTASNAGGYAGALLSGSGALSVRIGAAGGINSGGRGLVLLGSGTIDNGGMIVSAGRSIEAEAVQIANRGTIRSNGGVAIYAAAGGTVTNTGTIHAAEAAIVGRGAMVLDNSGRIESVQGLAVSLSSADDRLILRTGSTIVGGVDGGAGFDAVTLIGSSAQPTAAQVIGRLTNFEALTVERGYWTTDRFVGAFDRVAIAADGALQVNEVLGTDGDSAIVTGDVRNDGLLVLNFASDVLLDSSNALAVSGSGALLLAGTGTIQVDTDTLTHTGGTIVANGALHLTGSLAGDVTTTGNGIFALGDGGTRGDFTGNLVNDGTFIFARSDNYSFLGDFSGSGLLEKRGAGVLTFAGAYEFSGTTRVLGGSVKLTGTIDPETDFDVGQGLLDLSGTNQTIGGLSGGAQGSVNIAGAQLTIDQDEASVFAGSITGNGSLRLTGGGQLNLTGNSSYTGTTSIDNGTLKVNGSIVSPVLLNAGGVLGGNGRVGSVTVAGGRIGPGNSIGRLTVNGNLAFNAGSVYEVEANAAGAADRIDVTGATTIASTARVQVLAESGSYRPRTLYTILTSAGGITGTFGSVTSNLAFLTPQLRYSANEVTLALYRNDVEFAAVADGGNQTSVARAVQALGIGNAVYEEVLTQSAAMAQSSYDALSGEIYATTASVLTHDARMVRDALIAAMPDESVSGGFAIGSTTTNWGTVDARGDAAAADLDYSNLIVGAGYAEQGISVALAGTVTKSRQDVDARASSATATGWGVAGVVGYVSSGFRAQAGASFAWHEVDITRAVNFGAGTATQRGQRDATSRQLFGNLAYDVVEGELDLAPFVRLASVRITGEALAEAGNAAALSVARNVQETTFVTLGADARLPLGGGAEVTLGGGWQHGWGDLAGTTQNRLRGGTTAIQVTGARLPEDAAVVDLGLQAQAGPVRIGASYTGSFASGWQDHGARATISIAL</sequence>
<evidence type="ECO:0000256" key="1">
    <source>
        <dbReference type="ARBA" id="ARBA00022729"/>
    </source>
</evidence>
<keyword evidence="1" id="KW-0732">Signal</keyword>
<name>A0A1E3LTQ3_9SPHN</name>
<dbReference type="InterPro" id="IPR005546">
    <property type="entry name" value="Autotransporte_beta"/>
</dbReference>
<evidence type="ECO:0000259" key="2">
    <source>
        <dbReference type="PROSITE" id="PS51208"/>
    </source>
</evidence>
<dbReference type="Gene3D" id="2.160.20.20">
    <property type="match status" value="2"/>
</dbReference>
<comment type="caution">
    <text evidence="3">The sequence shown here is derived from an EMBL/GenBank/DDBJ whole genome shotgun (WGS) entry which is preliminary data.</text>
</comment>
<dbReference type="InterPro" id="IPR011050">
    <property type="entry name" value="Pectin_lyase_fold/virulence"/>
</dbReference>
<feature type="domain" description="Autotransporter" evidence="2">
    <location>
        <begin position="1624"/>
        <end position="1897"/>
    </location>
</feature>
<organism evidence="3 4">
    <name type="scientific">Sphingomonas turrisvirgatae</name>
    <dbReference type="NCBI Taxonomy" id="1888892"/>
    <lineage>
        <taxon>Bacteria</taxon>
        <taxon>Pseudomonadati</taxon>
        <taxon>Pseudomonadota</taxon>
        <taxon>Alphaproteobacteria</taxon>
        <taxon>Sphingomonadales</taxon>
        <taxon>Sphingomonadaceae</taxon>
        <taxon>Sphingomonas</taxon>
    </lineage>
</organism>
<gene>
    <name evidence="3" type="ORF">BFL28_02640</name>
</gene>
<dbReference type="STRING" id="1888892.BFL28_02640"/>
<evidence type="ECO:0000313" key="3">
    <source>
        <dbReference type="EMBL" id="ODP37152.1"/>
    </source>
</evidence>
<dbReference type="InterPro" id="IPR006626">
    <property type="entry name" value="PbH1"/>
</dbReference>
<dbReference type="SUPFAM" id="SSF51126">
    <property type="entry name" value="Pectin lyase-like"/>
    <property type="match status" value="2"/>
</dbReference>
<evidence type="ECO:0000313" key="4">
    <source>
        <dbReference type="Proteomes" id="UP000094487"/>
    </source>
</evidence>
<proteinExistence type="predicted"/>
<dbReference type="InterPro" id="IPR013425">
    <property type="entry name" value="Autotrns_rpt"/>
</dbReference>
<dbReference type="RefSeq" id="WP_173655746.1">
    <property type="nucleotide sequence ID" value="NZ_MDDS01000035.1"/>
</dbReference>
<dbReference type="Gene3D" id="2.40.128.130">
    <property type="entry name" value="Autotransporter beta-domain"/>
    <property type="match status" value="1"/>
</dbReference>
<dbReference type="InterPro" id="IPR012332">
    <property type="entry name" value="Autotransporter_pectin_lyase_C"/>
</dbReference>
<dbReference type="SMART" id="SM00869">
    <property type="entry name" value="Autotransporter"/>
    <property type="match status" value="1"/>
</dbReference>
<dbReference type="EMBL" id="MDDS01000035">
    <property type="protein sequence ID" value="ODP37152.1"/>
    <property type="molecule type" value="Genomic_DNA"/>
</dbReference>
<dbReference type="PROSITE" id="PS51208">
    <property type="entry name" value="AUTOTRANSPORTER"/>
    <property type="match status" value="1"/>
</dbReference>